<accession>A0A2S6IA10</accession>
<dbReference type="PROSITE" id="PS50972">
    <property type="entry name" value="PTERIN_BINDING"/>
    <property type="match status" value="1"/>
</dbReference>
<comment type="caution">
    <text evidence="10">The sequence shown here is derived from an EMBL/GenBank/DDBJ whole genome shotgun (WGS) entry which is preliminary data.</text>
</comment>
<proteinExistence type="predicted"/>
<dbReference type="GO" id="GO:0046656">
    <property type="term" value="P:folic acid biosynthetic process"/>
    <property type="evidence" value="ECO:0007669"/>
    <property type="project" value="UniProtKB-KW"/>
</dbReference>
<protein>
    <recommendedName>
        <fullName evidence="4">dihydropteroate synthase</fullName>
        <ecNumber evidence="4">2.5.1.15</ecNumber>
    </recommendedName>
</protein>
<dbReference type="CDD" id="cd00739">
    <property type="entry name" value="DHPS"/>
    <property type="match status" value="1"/>
</dbReference>
<evidence type="ECO:0000259" key="9">
    <source>
        <dbReference type="PROSITE" id="PS50972"/>
    </source>
</evidence>
<evidence type="ECO:0000313" key="10">
    <source>
        <dbReference type="EMBL" id="PPK88335.1"/>
    </source>
</evidence>
<dbReference type="GO" id="GO:0005829">
    <property type="term" value="C:cytosol"/>
    <property type="evidence" value="ECO:0007669"/>
    <property type="project" value="TreeGrafter"/>
</dbReference>
<keyword evidence="11" id="KW-1185">Reference proteome</keyword>
<sequence length="288" mass="30988">MRFSPFSLNCNGRLLTVERPLVMGILNATPDSFHADSRTDVAQAGADAARMREDGATIIDIGGMSSRPGAELIEAQEEIDRVIPVIEEVRNAAPGAVISCDTIYAATARAAVAAGAGMINDIGAGRFDAELVPTVARLKVPYVLMHMPVGATPATMQEHTKSYGDKVVTEVWDFLAEQLIAIRNLGVKDIIIDPGFGFGKSLKQNYELLKNLHAFRHLGAPVLAGISRKGMIYKPLKSTAADVLPATTALNLYALQQGASILRVHDVKEAVQTVKLYRLLEEARLVGE</sequence>
<evidence type="ECO:0000313" key="11">
    <source>
        <dbReference type="Proteomes" id="UP000237662"/>
    </source>
</evidence>
<feature type="domain" description="Pterin-binding" evidence="9">
    <location>
        <begin position="20"/>
        <end position="275"/>
    </location>
</feature>
<dbReference type="InterPro" id="IPR011005">
    <property type="entry name" value="Dihydropteroate_synth-like_sf"/>
</dbReference>
<gene>
    <name evidence="10" type="ORF">CLV84_1301</name>
</gene>
<keyword evidence="6" id="KW-0479">Metal-binding</keyword>
<evidence type="ECO:0000256" key="2">
    <source>
        <dbReference type="ARBA" id="ARBA00001946"/>
    </source>
</evidence>
<dbReference type="Pfam" id="PF00809">
    <property type="entry name" value="Pterin_bind"/>
    <property type="match status" value="1"/>
</dbReference>
<keyword evidence="5" id="KW-0808">Transferase</keyword>
<comment type="pathway">
    <text evidence="3">Cofactor biosynthesis; tetrahydrofolate biosynthesis; 7,8-dihydrofolate from 2-amino-4-hydroxy-6-hydroxymethyl-7,8-dihydropteridine diphosphate and 4-aminobenzoate: step 1/2.</text>
</comment>
<organism evidence="10 11">
    <name type="scientific">Neolewinella xylanilytica</name>
    <dbReference type="NCBI Taxonomy" id="1514080"/>
    <lineage>
        <taxon>Bacteria</taxon>
        <taxon>Pseudomonadati</taxon>
        <taxon>Bacteroidota</taxon>
        <taxon>Saprospiria</taxon>
        <taxon>Saprospirales</taxon>
        <taxon>Lewinellaceae</taxon>
        <taxon>Neolewinella</taxon>
    </lineage>
</organism>
<dbReference type="PANTHER" id="PTHR20941:SF1">
    <property type="entry name" value="FOLIC ACID SYNTHESIS PROTEIN FOL1"/>
    <property type="match status" value="1"/>
</dbReference>
<reference evidence="10 11" key="1">
    <citation type="submission" date="2018-02" db="EMBL/GenBank/DDBJ databases">
        <title>Genomic Encyclopedia of Archaeal and Bacterial Type Strains, Phase II (KMG-II): from individual species to whole genera.</title>
        <authorList>
            <person name="Goeker M."/>
        </authorList>
    </citation>
    <scope>NUCLEOTIDE SEQUENCE [LARGE SCALE GENOMIC DNA]</scope>
    <source>
        <strain evidence="10 11">DSM 29526</strain>
    </source>
</reference>
<comment type="catalytic activity">
    <reaction evidence="1">
        <text>(7,8-dihydropterin-6-yl)methyl diphosphate + 4-aminobenzoate = 7,8-dihydropteroate + diphosphate</text>
        <dbReference type="Rhea" id="RHEA:19949"/>
        <dbReference type="ChEBI" id="CHEBI:17836"/>
        <dbReference type="ChEBI" id="CHEBI:17839"/>
        <dbReference type="ChEBI" id="CHEBI:33019"/>
        <dbReference type="ChEBI" id="CHEBI:72950"/>
        <dbReference type="EC" id="2.5.1.15"/>
    </reaction>
</comment>
<dbReference type="Proteomes" id="UP000237662">
    <property type="component" value="Unassembled WGS sequence"/>
</dbReference>
<evidence type="ECO:0000256" key="7">
    <source>
        <dbReference type="ARBA" id="ARBA00022842"/>
    </source>
</evidence>
<dbReference type="EC" id="2.5.1.15" evidence="4"/>
<comment type="cofactor">
    <cofactor evidence="2">
        <name>Mg(2+)</name>
        <dbReference type="ChEBI" id="CHEBI:18420"/>
    </cofactor>
</comment>
<dbReference type="Gene3D" id="3.20.20.20">
    <property type="entry name" value="Dihydropteroate synthase-like"/>
    <property type="match status" value="1"/>
</dbReference>
<name>A0A2S6IA10_9BACT</name>
<evidence type="ECO:0000256" key="3">
    <source>
        <dbReference type="ARBA" id="ARBA00004763"/>
    </source>
</evidence>
<evidence type="ECO:0000256" key="1">
    <source>
        <dbReference type="ARBA" id="ARBA00000012"/>
    </source>
</evidence>
<evidence type="ECO:0000256" key="6">
    <source>
        <dbReference type="ARBA" id="ARBA00022723"/>
    </source>
</evidence>
<dbReference type="GO" id="GO:0046654">
    <property type="term" value="P:tetrahydrofolate biosynthetic process"/>
    <property type="evidence" value="ECO:0007669"/>
    <property type="project" value="TreeGrafter"/>
</dbReference>
<dbReference type="AlphaFoldDB" id="A0A2S6IA10"/>
<dbReference type="InterPro" id="IPR006390">
    <property type="entry name" value="DHP_synth_dom"/>
</dbReference>
<evidence type="ECO:0000256" key="4">
    <source>
        <dbReference type="ARBA" id="ARBA00012458"/>
    </source>
</evidence>
<keyword evidence="7" id="KW-0460">Magnesium</keyword>
<dbReference type="GO" id="GO:0046872">
    <property type="term" value="F:metal ion binding"/>
    <property type="evidence" value="ECO:0007669"/>
    <property type="project" value="UniProtKB-KW"/>
</dbReference>
<dbReference type="EMBL" id="PTJC01000005">
    <property type="protein sequence ID" value="PPK88335.1"/>
    <property type="molecule type" value="Genomic_DNA"/>
</dbReference>
<dbReference type="NCBIfam" id="TIGR01496">
    <property type="entry name" value="DHPS"/>
    <property type="match status" value="1"/>
</dbReference>
<dbReference type="InterPro" id="IPR000489">
    <property type="entry name" value="Pterin-binding_dom"/>
</dbReference>
<dbReference type="InterPro" id="IPR045031">
    <property type="entry name" value="DHP_synth-like"/>
</dbReference>
<dbReference type="GO" id="GO:0004156">
    <property type="term" value="F:dihydropteroate synthase activity"/>
    <property type="evidence" value="ECO:0007669"/>
    <property type="project" value="UniProtKB-EC"/>
</dbReference>
<evidence type="ECO:0000256" key="8">
    <source>
        <dbReference type="ARBA" id="ARBA00022909"/>
    </source>
</evidence>
<dbReference type="RefSeq" id="WP_245911397.1">
    <property type="nucleotide sequence ID" value="NZ_PTJC01000005.1"/>
</dbReference>
<dbReference type="PANTHER" id="PTHR20941">
    <property type="entry name" value="FOLATE SYNTHESIS PROTEINS"/>
    <property type="match status" value="1"/>
</dbReference>
<evidence type="ECO:0000256" key="5">
    <source>
        <dbReference type="ARBA" id="ARBA00022679"/>
    </source>
</evidence>
<keyword evidence="8" id="KW-0289">Folate biosynthesis</keyword>
<dbReference type="SUPFAM" id="SSF51717">
    <property type="entry name" value="Dihydropteroate synthetase-like"/>
    <property type="match status" value="1"/>
</dbReference>
<dbReference type="PROSITE" id="PS00793">
    <property type="entry name" value="DHPS_2"/>
    <property type="match status" value="1"/>
</dbReference>